<feature type="signal peptide" evidence="3">
    <location>
        <begin position="1"/>
        <end position="20"/>
    </location>
</feature>
<keyword evidence="2" id="KW-1133">Transmembrane helix</keyword>
<keyword evidence="2" id="KW-0472">Membrane</keyword>
<evidence type="ECO:0000256" key="2">
    <source>
        <dbReference type="SAM" id="Phobius"/>
    </source>
</evidence>
<evidence type="ECO:0000256" key="3">
    <source>
        <dbReference type="SAM" id="SignalP"/>
    </source>
</evidence>
<reference evidence="4" key="1">
    <citation type="submission" date="2020-12" db="EMBL/GenBank/DDBJ databases">
        <title>Metabolic potential, ecology and presence of endohyphal bacteria is reflected in genomic diversity of Mucoromycotina.</title>
        <authorList>
            <person name="Muszewska A."/>
            <person name="Okrasinska A."/>
            <person name="Steczkiewicz K."/>
            <person name="Drgas O."/>
            <person name="Orlowska M."/>
            <person name="Perlinska-Lenart U."/>
            <person name="Aleksandrzak-Piekarczyk T."/>
            <person name="Szatraj K."/>
            <person name="Zielenkiewicz U."/>
            <person name="Pilsyk S."/>
            <person name="Malc E."/>
            <person name="Mieczkowski P."/>
            <person name="Kruszewska J.S."/>
            <person name="Biernat P."/>
            <person name="Pawlowska J."/>
        </authorList>
    </citation>
    <scope>NUCLEOTIDE SEQUENCE</scope>
    <source>
        <strain evidence="4">WA0000017839</strain>
    </source>
</reference>
<dbReference type="EMBL" id="JAEPRD010000024">
    <property type="protein sequence ID" value="KAG2207542.1"/>
    <property type="molecule type" value="Genomic_DNA"/>
</dbReference>
<dbReference type="OrthoDB" id="2278468at2759"/>
<name>A0A8H7RAT8_9FUNG</name>
<accession>A0A8H7RAT8</accession>
<evidence type="ECO:0000313" key="5">
    <source>
        <dbReference type="Proteomes" id="UP000603453"/>
    </source>
</evidence>
<keyword evidence="2" id="KW-0812">Transmembrane</keyword>
<protein>
    <submittedName>
        <fullName evidence="4">Uncharacterized protein</fullName>
    </submittedName>
</protein>
<keyword evidence="3" id="KW-0732">Signal</keyword>
<feature type="chain" id="PRO_5034690124" evidence="3">
    <location>
        <begin position="21"/>
        <end position="280"/>
    </location>
</feature>
<organism evidence="4 5">
    <name type="scientific">Mucor saturninus</name>
    <dbReference type="NCBI Taxonomy" id="64648"/>
    <lineage>
        <taxon>Eukaryota</taxon>
        <taxon>Fungi</taxon>
        <taxon>Fungi incertae sedis</taxon>
        <taxon>Mucoromycota</taxon>
        <taxon>Mucoromycotina</taxon>
        <taxon>Mucoromycetes</taxon>
        <taxon>Mucorales</taxon>
        <taxon>Mucorineae</taxon>
        <taxon>Mucoraceae</taxon>
        <taxon>Mucor</taxon>
    </lineage>
</organism>
<comment type="caution">
    <text evidence="4">The sequence shown here is derived from an EMBL/GenBank/DDBJ whole genome shotgun (WGS) entry which is preliminary data.</text>
</comment>
<keyword evidence="5" id="KW-1185">Reference proteome</keyword>
<evidence type="ECO:0000256" key="1">
    <source>
        <dbReference type="SAM" id="MobiDB-lite"/>
    </source>
</evidence>
<feature type="transmembrane region" description="Helical" evidence="2">
    <location>
        <begin position="173"/>
        <end position="195"/>
    </location>
</feature>
<feature type="compositionally biased region" description="Polar residues" evidence="1">
    <location>
        <begin position="242"/>
        <end position="253"/>
    </location>
</feature>
<evidence type="ECO:0000313" key="4">
    <source>
        <dbReference type="EMBL" id="KAG2207542.1"/>
    </source>
</evidence>
<proteinExistence type="predicted"/>
<feature type="compositionally biased region" description="Low complexity" evidence="1">
    <location>
        <begin position="254"/>
        <end position="266"/>
    </location>
</feature>
<dbReference type="AlphaFoldDB" id="A0A8H7RAT8"/>
<feature type="region of interest" description="Disordered" evidence="1">
    <location>
        <begin position="242"/>
        <end position="280"/>
    </location>
</feature>
<dbReference type="Proteomes" id="UP000603453">
    <property type="component" value="Unassembled WGS sequence"/>
</dbReference>
<sequence length="280" mass="31352">MNHKFILSTLLTSFVYQITASLVVVECTFPCSQGEQYVCEVTDKNVRCKNKTNKTKWILENTISLPQYQGTLSALGQSCTIAPQPKLKDGSHSSINASESIMEWPPQVDMSNYDTYYSNCEESLYCDKAHICVKQYTHGQVCESDNQCFQGSCQNDTCVASTIKKNTGGLDTIHIILTVVGVVLFVALCVGVYILKRRRKLQQQQQQKKAAKVIVLNSRSNSTNSMTSSVHHTVTNILQPDYESTFSAPHSPSRQQQELQAQLQRQYEGQLKVPPPPYSP</sequence>
<gene>
    <name evidence="4" type="ORF">INT47_004292</name>
</gene>